<dbReference type="GO" id="GO:0042391">
    <property type="term" value="P:regulation of membrane potential"/>
    <property type="evidence" value="ECO:0007669"/>
    <property type="project" value="TreeGrafter"/>
</dbReference>
<organism evidence="2 3">
    <name type="scientific">Thiohalobacter thiocyanaticus</name>
    <dbReference type="NCBI Taxonomy" id="585455"/>
    <lineage>
        <taxon>Bacteria</taxon>
        <taxon>Pseudomonadati</taxon>
        <taxon>Pseudomonadota</taxon>
        <taxon>Gammaproteobacteria</taxon>
        <taxon>Thiohalobacterales</taxon>
        <taxon>Thiohalobacteraceae</taxon>
        <taxon>Thiohalobacter</taxon>
    </lineage>
</organism>
<protein>
    <submittedName>
        <fullName evidence="2">cAMP-binding proteins</fullName>
    </submittedName>
</protein>
<dbReference type="InterPro" id="IPR018488">
    <property type="entry name" value="cNMP-bd_CS"/>
</dbReference>
<dbReference type="OrthoDB" id="5794286at2"/>
<dbReference type="Gene3D" id="2.60.120.10">
    <property type="entry name" value="Jelly Rolls"/>
    <property type="match status" value="1"/>
</dbReference>
<feature type="domain" description="Cyclic nucleotide-binding" evidence="1">
    <location>
        <begin position="9"/>
        <end position="129"/>
    </location>
</feature>
<sequence length="144" mass="15654">MDGIDYTPLFRALSEDDLRKIDPYIGTIELDAGDVLFAEGDQSDFAAFVTDGQLEAVKKDFNNNEKIVSRFSAGTAIGEMALLDGLPRSATIRAESAASVTVLDRQGLDAIIAAEPHVGVKILRHLARTVSYNLRRTSNQLSDL</sequence>
<dbReference type="SMART" id="SM00100">
    <property type="entry name" value="cNMP"/>
    <property type="match status" value="1"/>
</dbReference>
<dbReference type="CDD" id="cd00038">
    <property type="entry name" value="CAP_ED"/>
    <property type="match status" value="1"/>
</dbReference>
<dbReference type="PANTHER" id="PTHR10217:SF435">
    <property type="entry name" value="POTASSIUM VOLTAGE-GATED CHANNEL PROTEIN EAG"/>
    <property type="match status" value="1"/>
</dbReference>
<keyword evidence="3" id="KW-1185">Reference proteome</keyword>
<dbReference type="GO" id="GO:0005886">
    <property type="term" value="C:plasma membrane"/>
    <property type="evidence" value="ECO:0007669"/>
    <property type="project" value="TreeGrafter"/>
</dbReference>
<gene>
    <name evidence="2" type="ORF">FOKN1_2098</name>
</gene>
<name>A0A1Z4VT20_9GAMM</name>
<dbReference type="PANTHER" id="PTHR10217">
    <property type="entry name" value="VOLTAGE AND LIGAND GATED POTASSIUM CHANNEL"/>
    <property type="match status" value="1"/>
</dbReference>
<dbReference type="PROSITE" id="PS00889">
    <property type="entry name" value="CNMP_BINDING_2"/>
    <property type="match status" value="1"/>
</dbReference>
<dbReference type="SUPFAM" id="SSF51206">
    <property type="entry name" value="cAMP-binding domain-like"/>
    <property type="match status" value="1"/>
</dbReference>
<evidence type="ECO:0000313" key="2">
    <source>
        <dbReference type="EMBL" id="BAZ94478.1"/>
    </source>
</evidence>
<dbReference type="InterPro" id="IPR050818">
    <property type="entry name" value="KCNH_animal-type"/>
</dbReference>
<dbReference type="InterPro" id="IPR014710">
    <property type="entry name" value="RmlC-like_jellyroll"/>
</dbReference>
<dbReference type="Pfam" id="PF00027">
    <property type="entry name" value="cNMP_binding"/>
    <property type="match status" value="1"/>
</dbReference>
<proteinExistence type="predicted"/>
<dbReference type="RefSeq" id="WP_157745601.1">
    <property type="nucleotide sequence ID" value="NZ_AP018052.1"/>
</dbReference>
<dbReference type="KEGG" id="ttc:FOKN1_2098"/>
<evidence type="ECO:0000313" key="3">
    <source>
        <dbReference type="Proteomes" id="UP000218765"/>
    </source>
</evidence>
<dbReference type="InterPro" id="IPR000595">
    <property type="entry name" value="cNMP-bd_dom"/>
</dbReference>
<dbReference type="AlphaFoldDB" id="A0A1Z4VT20"/>
<evidence type="ECO:0000259" key="1">
    <source>
        <dbReference type="PROSITE" id="PS50042"/>
    </source>
</evidence>
<dbReference type="GO" id="GO:0005249">
    <property type="term" value="F:voltage-gated potassium channel activity"/>
    <property type="evidence" value="ECO:0007669"/>
    <property type="project" value="TreeGrafter"/>
</dbReference>
<reference evidence="2 3" key="1">
    <citation type="submission" date="2017-05" db="EMBL/GenBank/DDBJ databases">
        <title>Thiocyanate degradation by Thiohalobacter thiocyanaticus FOKN1.</title>
        <authorList>
            <person name="Oshiki M."/>
            <person name="Fukushima T."/>
            <person name="Kawano S."/>
            <person name="Nakagawa J."/>
        </authorList>
    </citation>
    <scope>NUCLEOTIDE SEQUENCE [LARGE SCALE GENOMIC DNA]</scope>
    <source>
        <strain evidence="2 3">FOKN1</strain>
    </source>
</reference>
<dbReference type="InterPro" id="IPR018490">
    <property type="entry name" value="cNMP-bd_dom_sf"/>
</dbReference>
<dbReference type="PROSITE" id="PS50042">
    <property type="entry name" value="CNMP_BINDING_3"/>
    <property type="match status" value="1"/>
</dbReference>
<accession>A0A1Z4VT20</accession>
<dbReference type="Proteomes" id="UP000218765">
    <property type="component" value="Chromosome"/>
</dbReference>
<dbReference type="EMBL" id="AP018052">
    <property type="protein sequence ID" value="BAZ94478.1"/>
    <property type="molecule type" value="Genomic_DNA"/>
</dbReference>